<dbReference type="EMBL" id="MF319693">
    <property type="protein sequence ID" value="ASJ26407.1"/>
    <property type="molecule type" value="mRNA"/>
</dbReference>
<keyword evidence="6" id="KW-0325">Glycoprotein</keyword>
<feature type="chain" id="PRO_5011834620" description="Carboxypeptidase" evidence="7">
    <location>
        <begin position="20"/>
        <end position="442"/>
    </location>
</feature>
<name>A0A220K8I1_PIERA</name>
<dbReference type="GO" id="GO:0006508">
    <property type="term" value="P:proteolysis"/>
    <property type="evidence" value="ECO:0007669"/>
    <property type="project" value="UniProtKB-KW"/>
</dbReference>
<evidence type="ECO:0000256" key="1">
    <source>
        <dbReference type="ARBA" id="ARBA00009431"/>
    </source>
</evidence>
<accession>A0A220K8I1</accession>
<organism evidence="8">
    <name type="scientific">Pieris rapae</name>
    <name type="common">Small white butterfly</name>
    <name type="synonym">Artogeia rapae</name>
    <dbReference type="NCBI Taxonomy" id="64459"/>
    <lineage>
        <taxon>Eukaryota</taxon>
        <taxon>Metazoa</taxon>
        <taxon>Ecdysozoa</taxon>
        <taxon>Arthropoda</taxon>
        <taxon>Hexapoda</taxon>
        <taxon>Insecta</taxon>
        <taxon>Pterygota</taxon>
        <taxon>Neoptera</taxon>
        <taxon>Endopterygota</taxon>
        <taxon>Lepidoptera</taxon>
        <taxon>Glossata</taxon>
        <taxon>Ditrysia</taxon>
        <taxon>Papilionoidea</taxon>
        <taxon>Pieridae</taxon>
        <taxon>Pierinae</taxon>
        <taxon>Pieris</taxon>
    </lineage>
</organism>
<evidence type="ECO:0000256" key="2">
    <source>
        <dbReference type="ARBA" id="ARBA00022645"/>
    </source>
</evidence>
<dbReference type="PANTHER" id="PTHR11802">
    <property type="entry name" value="SERINE PROTEASE FAMILY S10 SERINE CARBOXYPEPTIDASE"/>
    <property type="match status" value="1"/>
</dbReference>
<evidence type="ECO:0000313" key="8">
    <source>
        <dbReference type="EMBL" id="ASJ26407.1"/>
    </source>
</evidence>
<evidence type="ECO:0000256" key="3">
    <source>
        <dbReference type="ARBA" id="ARBA00022670"/>
    </source>
</evidence>
<feature type="signal peptide" evidence="7">
    <location>
        <begin position="1"/>
        <end position="19"/>
    </location>
</feature>
<sequence length="442" mass="50467">MMKLPVFCVLFVCVINVKSHELCGDCLILTPYIKNGSTDLAKQLSEVNSTQFLDIKSHSGFITVNEKYDSNIFFWYFPFQANISKTPLIIWLQGGPGYSSLKGLFDIIGPFDVGTGEVKKRQISWNSDYSLLFLDNPVGTGFSFTGDDRGYTDNEDDVGDQMHTFLVQFLKVFPELQEAPLFIAGESYAGKYVPALAIQIHRRMEKHPINLKGIAIGNGLIDPLSMLHYTEFCRILGLLENRELEVLKTIEDTVIEAIKEEKMLDAALAFNKTLEYIKKHSGVSLFNFNEEQNNSAPAFEEFVKRKEIRAHIHTGNASYDLNNQLVYEKMRPDIMNTTKPWVEELLEHYGVLCYSGQLDVMLPYGLSINLYSSLKWSKRNEYVEAPRRRLRNAGDKRIVAFKKNGGNFAEVLLRRAGHMVPSEQPEIAKFIIDKFIHEYKDL</sequence>
<dbReference type="InterPro" id="IPR029058">
    <property type="entry name" value="AB_hydrolase_fold"/>
</dbReference>
<keyword evidence="4 7" id="KW-0732">Signal</keyword>
<evidence type="ECO:0000256" key="4">
    <source>
        <dbReference type="ARBA" id="ARBA00022729"/>
    </source>
</evidence>
<dbReference type="Pfam" id="PF00450">
    <property type="entry name" value="Peptidase_S10"/>
    <property type="match status" value="1"/>
</dbReference>
<evidence type="ECO:0000256" key="6">
    <source>
        <dbReference type="ARBA" id="ARBA00023180"/>
    </source>
</evidence>
<comment type="similarity">
    <text evidence="1 7">Belongs to the peptidase S10 family.</text>
</comment>
<reference evidence="8" key="1">
    <citation type="journal article" date="2017" name="Proc. Natl. Acad. Sci. U.S.A.">
        <title>Structural complexity and molecular heterogeneity of a butterfly ejaculate reflect a complex history of selection.</title>
        <authorList>
            <person name="Meslin C."/>
            <person name="Cherwin T.S."/>
            <person name="Plakke M.S."/>
            <person name="Small B.S."/>
            <person name="Goetz B.J."/>
            <person name="Morehouse N.I."/>
            <person name="Clark N.L."/>
        </authorList>
    </citation>
    <scope>NUCLEOTIDE SEQUENCE</scope>
</reference>
<dbReference type="InterPro" id="IPR001563">
    <property type="entry name" value="Peptidase_S10"/>
</dbReference>
<evidence type="ECO:0000256" key="7">
    <source>
        <dbReference type="RuleBase" id="RU361156"/>
    </source>
</evidence>
<dbReference type="PRINTS" id="PR00724">
    <property type="entry name" value="CRBOXYPTASEC"/>
</dbReference>
<dbReference type="SUPFAM" id="SSF53474">
    <property type="entry name" value="alpha/beta-Hydrolases"/>
    <property type="match status" value="1"/>
</dbReference>
<keyword evidence="5 7" id="KW-0378">Hydrolase</keyword>
<dbReference type="GO" id="GO:0004185">
    <property type="term" value="F:serine-type carboxypeptidase activity"/>
    <property type="evidence" value="ECO:0007669"/>
    <property type="project" value="UniProtKB-UniRule"/>
</dbReference>
<dbReference type="AlphaFoldDB" id="A0A220K8I1"/>
<dbReference type="EC" id="3.4.16.-" evidence="7"/>
<dbReference type="PROSITE" id="PS00131">
    <property type="entry name" value="CARBOXYPEPT_SER_SER"/>
    <property type="match status" value="1"/>
</dbReference>
<dbReference type="PANTHER" id="PTHR11802:SF472">
    <property type="entry name" value="SERINE CARBOXYPEPTIDASE CPVL-RELATED"/>
    <property type="match status" value="1"/>
</dbReference>
<dbReference type="SMR" id="A0A220K8I1"/>
<keyword evidence="3 7" id="KW-0645">Protease</keyword>
<dbReference type="Gene3D" id="3.40.50.1820">
    <property type="entry name" value="alpha/beta hydrolase"/>
    <property type="match status" value="1"/>
</dbReference>
<protein>
    <recommendedName>
        <fullName evidence="7">Carboxypeptidase</fullName>
        <ecNumber evidence="7">3.4.16.-</ecNumber>
    </recommendedName>
</protein>
<keyword evidence="2 7" id="KW-0121">Carboxypeptidase</keyword>
<dbReference type="InterPro" id="IPR018202">
    <property type="entry name" value="Ser_caboxypep_ser_AS"/>
</dbReference>
<proteinExistence type="evidence at transcript level"/>
<evidence type="ECO:0000256" key="5">
    <source>
        <dbReference type="ARBA" id="ARBA00022801"/>
    </source>
</evidence>